<organism evidence="2 3">
    <name type="scientific">Patella caerulea</name>
    <name type="common">Rayed Mediterranean limpet</name>
    <dbReference type="NCBI Taxonomy" id="87958"/>
    <lineage>
        <taxon>Eukaryota</taxon>
        <taxon>Metazoa</taxon>
        <taxon>Spiralia</taxon>
        <taxon>Lophotrochozoa</taxon>
        <taxon>Mollusca</taxon>
        <taxon>Gastropoda</taxon>
        <taxon>Patellogastropoda</taxon>
        <taxon>Patelloidea</taxon>
        <taxon>Patellidae</taxon>
        <taxon>Patella</taxon>
    </lineage>
</organism>
<keyword evidence="3" id="KW-1185">Reference proteome</keyword>
<name>A0AAN8JIH4_PATCE</name>
<accession>A0AAN8JIH4</accession>
<evidence type="ECO:0000256" key="1">
    <source>
        <dbReference type="SAM" id="MobiDB-lite"/>
    </source>
</evidence>
<dbReference type="Proteomes" id="UP001347796">
    <property type="component" value="Unassembled WGS sequence"/>
</dbReference>
<evidence type="ECO:0000313" key="2">
    <source>
        <dbReference type="EMBL" id="KAK6177610.1"/>
    </source>
</evidence>
<proteinExistence type="predicted"/>
<dbReference type="AlphaFoldDB" id="A0AAN8JIH4"/>
<feature type="region of interest" description="Disordered" evidence="1">
    <location>
        <begin position="95"/>
        <end position="117"/>
    </location>
</feature>
<sequence>MSTEAKKTKRRRSSLCPNRISLLPSEVIGNVAPIAESSESKKFKSEIAGCILSTLEAVSAEINTSDGVSVLTNNPDALANNIVDMLELPNQEIEGNKMDDIEEQNESPDSKPTLDDKEMEVRIKTKIENCKEEYKKWEHLLKKMQDDANDDTSFRPNETVRYEDISDAVKTKAANYMPNKFSYEKVLFKCQKLSDETLIIMDDCAHKTNTLYKIQQRIKDLLDSQYEKLNVEVHETSSTVESDVRQLIENRISIISPVNNKK</sequence>
<dbReference type="EMBL" id="JAZGQO010000010">
    <property type="protein sequence ID" value="KAK6177610.1"/>
    <property type="molecule type" value="Genomic_DNA"/>
</dbReference>
<protein>
    <submittedName>
        <fullName evidence="2">Uncharacterized protein</fullName>
    </submittedName>
</protein>
<evidence type="ECO:0000313" key="3">
    <source>
        <dbReference type="Proteomes" id="UP001347796"/>
    </source>
</evidence>
<gene>
    <name evidence="2" type="ORF">SNE40_015675</name>
</gene>
<feature type="compositionally biased region" description="Basic and acidic residues" evidence="1">
    <location>
        <begin position="108"/>
        <end position="117"/>
    </location>
</feature>
<reference evidence="2 3" key="1">
    <citation type="submission" date="2024-01" db="EMBL/GenBank/DDBJ databases">
        <title>The genome of the rayed Mediterranean limpet Patella caerulea (Linnaeus, 1758).</title>
        <authorList>
            <person name="Anh-Thu Weber A."/>
            <person name="Halstead-Nussloch G."/>
        </authorList>
    </citation>
    <scope>NUCLEOTIDE SEQUENCE [LARGE SCALE GENOMIC DNA]</scope>
    <source>
        <strain evidence="2">AATW-2023a</strain>
        <tissue evidence="2">Whole specimen</tissue>
    </source>
</reference>
<comment type="caution">
    <text evidence="2">The sequence shown here is derived from an EMBL/GenBank/DDBJ whole genome shotgun (WGS) entry which is preliminary data.</text>
</comment>